<sequence>MASILGLLGKAFIIFALRNVYLGIAWTRAACNPFTASGTLNVAASLCISMTVVWNYRSVMNEEEVAFLPPLNVPFKPDTQQTGGDILLRVWLPSRCFQPEMKHLFFKVMGLFLSYLAWGFGISLARSRSWRMREFDSKTVPIVFIGLWEPFYFQKFNISGSIAELLMHSKINSSWVISDEIWCGQDLMLLANFMMSAVLIFGSVALSVSWIKAPYPGFLQLHYNTAAFFLLLSCSCTMITVSWNFTVEFYGETILDFPITFSIKREMLTKKCFSYMFPLGITTTILSLLSATMFSCETCPLKQWTLVKPLAVANCRKQEVWTKAYSLEWLGIVFLKKFLHMCHIVIITFLCKIKYIWFFRGGRRRPELTLGTQTLGTAISGDSFYHTDTGAGEHPSGILSLDDKPQDPALALPTSL</sequence>
<organism evidence="1 2">
    <name type="scientific">Camelus bactrianus</name>
    <name type="common">Bactrian camel</name>
    <dbReference type="NCBI Taxonomy" id="9837"/>
    <lineage>
        <taxon>Eukaryota</taxon>
        <taxon>Metazoa</taxon>
        <taxon>Chordata</taxon>
        <taxon>Craniata</taxon>
        <taxon>Vertebrata</taxon>
        <taxon>Euteleostomi</taxon>
        <taxon>Mammalia</taxon>
        <taxon>Eutheria</taxon>
        <taxon>Laurasiatheria</taxon>
        <taxon>Artiodactyla</taxon>
        <taxon>Tylopoda</taxon>
        <taxon>Camelidae</taxon>
        <taxon>Camelus</taxon>
    </lineage>
</organism>
<name>A0AC58Q0K0_CAMBA</name>
<evidence type="ECO:0000313" key="2">
    <source>
        <dbReference type="RefSeq" id="XP_074215779.1"/>
    </source>
</evidence>
<dbReference type="Proteomes" id="UP001732780">
    <property type="component" value="Chromosome X"/>
</dbReference>
<proteinExistence type="predicted"/>
<reference evidence="2" key="1">
    <citation type="submission" date="2025-08" db="UniProtKB">
        <authorList>
            <consortium name="RefSeq"/>
        </authorList>
    </citation>
    <scope>IDENTIFICATION</scope>
    <source>
        <tissue evidence="2">Blood</tissue>
    </source>
</reference>
<keyword evidence="1" id="KW-1185">Reference proteome</keyword>
<gene>
    <name evidence="2" type="primary">CLDN34</name>
</gene>
<dbReference type="RefSeq" id="XP_074215779.1">
    <property type="nucleotide sequence ID" value="XM_074359678.1"/>
</dbReference>
<protein>
    <submittedName>
        <fullName evidence="2">Claudin-34</fullName>
    </submittedName>
</protein>
<evidence type="ECO:0000313" key="1">
    <source>
        <dbReference type="Proteomes" id="UP001732780"/>
    </source>
</evidence>
<accession>A0AC58Q0K0</accession>